<feature type="transmembrane region" description="Helical" evidence="9">
    <location>
        <begin position="55"/>
        <end position="77"/>
    </location>
</feature>
<feature type="domain" description="ABC transmembrane type-2" evidence="10">
    <location>
        <begin position="19"/>
        <end position="242"/>
    </location>
</feature>
<keyword evidence="8 9" id="KW-0472">Membrane</keyword>
<evidence type="ECO:0000256" key="9">
    <source>
        <dbReference type="RuleBase" id="RU361157"/>
    </source>
</evidence>
<feature type="transmembrane region" description="Helical" evidence="9">
    <location>
        <begin position="136"/>
        <end position="159"/>
    </location>
</feature>
<keyword evidence="7" id="KW-0762">Sugar transport</keyword>
<dbReference type="RefSeq" id="WP_337333812.1">
    <property type="nucleotide sequence ID" value="NZ_JBBDHC010000001.1"/>
</dbReference>
<evidence type="ECO:0000256" key="7">
    <source>
        <dbReference type="ARBA" id="ARBA00023047"/>
    </source>
</evidence>
<comment type="caution">
    <text evidence="11">The sequence shown here is derived from an EMBL/GenBank/DDBJ whole genome shotgun (WGS) entry which is preliminary data.</text>
</comment>
<name>A0AAW9R272_9GAMM</name>
<dbReference type="GO" id="GO:0005886">
    <property type="term" value="C:plasma membrane"/>
    <property type="evidence" value="ECO:0007669"/>
    <property type="project" value="UniProtKB-SubCell"/>
</dbReference>
<comment type="subcellular location">
    <subcellularLocation>
        <location evidence="9">Cell inner membrane</location>
        <topology evidence="9">Multi-pass membrane protein</topology>
    </subcellularLocation>
    <subcellularLocation>
        <location evidence="1">Cell membrane</location>
        <topology evidence="1">Multi-pass membrane protein</topology>
    </subcellularLocation>
</comment>
<dbReference type="PANTHER" id="PTHR30413">
    <property type="entry name" value="INNER MEMBRANE TRANSPORT PERMEASE"/>
    <property type="match status" value="1"/>
</dbReference>
<evidence type="ECO:0000313" key="12">
    <source>
        <dbReference type="Proteomes" id="UP001364472"/>
    </source>
</evidence>
<proteinExistence type="inferred from homology"/>
<sequence>MVLLLVQQDLRQRFTGNVLGAAWAVLAPLLQLLVFAVVFAGIFKARVPGLDERGYVAFLALGMWPWFAFSEAVARGASALTDGAGLLAKVAISTWDMVAARVIAAFIIHGIGFIVVVLLLALWLDLISLVWLPATLIAWVGLAALALALAQIFAICNVFARDTQQILTYLLTAWMFLTPILYAHSLLPPAFSGWMKVNPMTGLIAGVRDPLLWRDASTVFPWTSLLVAGVALLLAWGMHRRFRPHVREFL</sequence>
<accession>A0AAW9R272</accession>
<evidence type="ECO:0000256" key="5">
    <source>
        <dbReference type="ARBA" id="ARBA00022692"/>
    </source>
</evidence>
<keyword evidence="12" id="KW-1185">Reference proteome</keyword>
<dbReference type="GO" id="GO:0015920">
    <property type="term" value="P:lipopolysaccharide transport"/>
    <property type="evidence" value="ECO:0007669"/>
    <property type="project" value="TreeGrafter"/>
</dbReference>
<dbReference type="PANTHER" id="PTHR30413:SF10">
    <property type="entry name" value="CAPSULE POLYSACCHARIDE EXPORT INNER-MEMBRANE PROTEIN CTRC"/>
    <property type="match status" value="1"/>
</dbReference>
<keyword evidence="4 9" id="KW-1003">Cell membrane</keyword>
<keyword evidence="3 9" id="KW-0813">Transport</keyword>
<dbReference type="Pfam" id="PF01061">
    <property type="entry name" value="ABC2_membrane"/>
    <property type="match status" value="1"/>
</dbReference>
<evidence type="ECO:0000259" key="10">
    <source>
        <dbReference type="PROSITE" id="PS51012"/>
    </source>
</evidence>
<feature type="transmembrane region" description="Helical" evidence="9">
    <location>
        <begin position="98"/>
        <end position="124"/>
    </location>
</feature>
<comment type="similarity">
    <text evidence="2 9">Belongs to the ABC-2 integral membrane protein family.</text>
</comment>
<dbReference type="AlphaFoldDB" id="A0AAW9R272"/>
<evidence type="ECO:0000256" key="3">
    <source>
        <dbReference type="ARBA" id="ARBA00022448"/>
    </source>
</evidence>
<feature type="transmembrane region" description="Helical" evidence="9">
    <location>
        <begin position="21"/>
        <end position="43"/>
    </location>
</feature>
<feature type="transmembrane region" description="Helical" evidence="9">
    <location>
        <begin position="219"/>
        <end position="238"/>
    </location>
</feature>
<gene>
    <name evidence="11" type="ORF">WB794_00125</name>
</gene>
<evidence type="ECO:0000256" key="6">
    <source>
        <dbReference type="ARBA" id="ARBA00022989"/>
    </source>
</evidence>
<reference evidence="11 12" key="1">
    <citation type="journal article" date="2016" name="Antonie Van Leeuwenhoek">
        <title>Denitratimonas tolerans gen. nov., sp. nov., a denitrifying bacterium isolated from a bioreactor for tannery wastewater treatment.</title>
        <authorList>
            <person name="Han S.I."/>
            <person name="Kim J.O."/>
            <person name="Lee Y.R."/>
            <person name="Ekpeghere K.I."/>
            <person name="Koh S.C."/>
            <person name="Whang K.S."/>
        </authorList>
    </citation>
    <scope>NUCLEOTIDE SEQUENCE [LARGE SCALE GENOMIC DNA]</scope>
    <source>
        <strain evidence="11 12">KACC 17565</strain>
    </source>
</reference>
<protein>
    <recommendedName>
        <fullName evidence="9">Transport permease protein</fullName>
    </recommendedName>
</protein>
<dbReference type="GO" id="GO:0015774">
    <property type="term" value="P:polysaccharide transport"/>
    <property type="evidence" value="ECO:0007669"/>
    <property type="project" value="UniProtKB-KW"/>
</dbReference>
<keyword evidence="5 9" id="KW-0812">Transmembrane</keyword>
<feature type="transmembrane region" description="Helical" evidence="9">
    <location>
        <begin position="166"/>
        <end position="187"/>
    </location>
</feature>
<dbReference type="GO" id="GO:0140359">
    <property type="term" value="F:ABC-type transporter activity"/>
    <property type="evidence" value="ECO:0007669"/>
    <property type="project" value="InterPro"/>
</dbReference>
<dbReference type="EMBL" id="JBBDHC010000001">
    <property type="protein sequence ID" value="MEJ1248089.1"/>
    <property type="molecule type" value="Genomic_DNA"/>
</dbReference>
<dbReference type="PROSITE" id="PS51012">
    <property type="entry name" value="ABC_TM2"/>
    <property type="match status" value="1"/>
</dbReference>
<evidence type="ECO:0000256" key="8">
    <source>
        <dbReference type="ARBA" id="ARBA00023136"/>
    </source>
</evidence>
<dbReference type="InterPro" id="IPR013525">
    <property type="entry name" value="ABC2_TM"/>
</dbReference>
<evidence type="ECO:0000313" key="11">
    <source>
        <dbReference type="EMBL" id="MEJ1248089.1"/>
    </source>
</evidence>
<organism evidence="11 12">
    <name type="scientific">Denitratimonas tolerans</name>
    <dbReference type="NCBI Taxonomy" id="1338420"/>
    <lineage>
        <taxon>Bacteria</taxon>
        <taxon>Pseudomonadati</taxon>
        <taxon>Pseudomonadota</taxon>
        <taxon>Gammaproteobacteria</taxon>
        <taxon>Lysobacterales</taxon>
        <taxon>Lysobacteraceae</taxon>
        <taxon>Denitratimonas</taxon>
    </lineage>
</organism>
<keyword evidence="7" id="KW-0625">Polysaccharide transport</keyword>
<evidence type="ECO:0000256" key="1">
    <source>
        <dbReference type="ARBA" id="ARBA00004651"/>
    </source>
</evidence>
<evidence type="ECO:0000256" key="2">
    <source>
        <dbReference type="ARBA" id="ARBA00007783"/>
    </source>
</evidence>
<dbReference type="Proteomes" id="UP001364472">
    <property type="component" value="Unassembled WGS sequence"/>
</dbReference>
<keyword evidence="6 9" id="KW-1133">Transmembrane helix</keyword>
<dbReference type="InterPro" id="IPR047817">
    <property type="entry name" value="ABC2_TM_bact-type"/>
</dbReference>
<evidence type="ECO:0000256" key="4">
    <source>
        <dbReference type="ARBA" id="ARBA00022475"/>
    </source>
</evidence>